<reference evidence="2 3" key="1">
    <citation type="submission" date="2017-05" db="EMBL/GenBank/DDBJ databases">
        <authorList>
            <person name="Varghese N."/>
            <person name="Submissions S."/>
        </authorList>
    </citation>
    <scope>NUCLEOTIDE SEQUENCE [LARGE SCALE GENOMIC DNA]</scope>
    <source>
        <strain evidence="2 3">DSM 29371</strain>
    </source>
</reference>
<accession>A0A521BZL7</accession>
<dbReference type="EMBL" id="FXTC01000002">
    <property type="protein sequence ID" value="SMO52642.1"/>
    <property type="molecule type" value="Genomic_DNA"/>
</dbReference>
<proteinExistence type="predicted"/>
<evidence type="ECO:0000256" key="1">
    <source>
        <dbReference type="SAM" id="MobiDB-lite"/>
    </source>
</evidence>
<organism evidence="2 3">
    <name type="scientific">Chryseobacterium rhizoplanae</name>
    <dbReference type="NCBI Taxonomy" id="1609531"/>
    <lineage>
        <taxon>Bacteria</taxon>
        <taxon>Pseudomonadati</taxon>
        <taxon>Bacteroidota</taxon>
        <taxon>Flavobacteriia</taxon>
        <taxon>Flavobacteriales</taxon>
        <taxon>Weeksellaceae</taxon>
        <taxon>Chryseobacterium group</taxon>
        <taxon>Chryseobacterium</taxon>
    </lineage>
</organism>
<feature type="region of interest" description="Disordered" evidence="1">
    <location>
        <begin position="615"/>
        <end position="640"/>
    </location>
</feature>
<keyword evidence="3" id="KW-1185">Reference proteome</keyword>
<dbReference type="Proteomes" id="UP000316916">
    <property type="component" value="Unassembled WGS sequence"/>
</dbReference>
<gene>
    <name evidence="2" type="ORF">SAMN06265171_102325</name>
</gene>
<evidence type="ECO:0000313" key="2">
    <source>
        <dbReference type="EMBL" id="SMO52642.1"/>
    </source>
</evidence>
<protein>
    <submittedName>
        <fullName evidence="2">Uncharacterized protein</fullName>
    </submittedName>
</protein>
<sequence>MPTNNTSTKSALTVGKSLIGEGIINYKQTNTMNTSNPSQTLFRFVSLRSPQLPDEDKQSKKFITIPDSLKSDNTFYIPVASGTRPKQELLKERAAFFAQSASFIADMDTLKQTYGIVYDYALWLAKNKNTCSYNQFNGKKNQVKLSSSYAFPDLINLWNNLIYQIATHKDFYVKEGLMQVLLAAHTLVLENSAPGEDEYKDLLSARVVVPRELMLDTPDASPIGIAAKMEEQESGEVTSPSSYMEKQQNIQEGQALLKRYEVLTKEMSLIENSYKKEYSREYKISEEKHNESNQSILDEYYARVEEARRKYCEIRNPELPYDPEDPCNKPEEIPYPKLPKFEFSFRPEVDARTLVNGLKPDSIDTILSLLEYDFSETDKERVDNSSLIDSLLAGRNTFNELKDIISNATDRANKVVLDNIMDNSESYTSIGGVILPVSRIETIPFTYQLCPRHILRNTCLDLSIDVPDASWNVASMNYTFYTNAGPISGTYFEKSRVGNKIFLSKLLGSATTDGVYISQTENFTMDVKITFTNGKVTTFFPRIISMKSCYTSSFEFVNEIKDPVQEPDDSYIPSGFGFKQIGIADYLKVEQTTHAYVEGEVAHIENVMAREYREKATRRLRRSENTTTTSSDTEREKLTDTTTATRFEMQTEIAKMMQESRDANVQAHFDATWKTGTGAMGATISTGIAGGYATHSSKEESTRQALTQAQDITARALDRVVTKVHEERIEKIIEEFEENNKHGFDNTKGDKHVVGVFRWVDKLMKNQIYNYGKRLMFEFMIPQPAKLHTLGMTLDNSATKSDLVKPEDPRKASYLPLENYSSLGNEAALKYWISKYNAEIDERPAESFAISKSFSGRDGNFGGKDDDKVQIVNGNGEVEVPEGYLLKTVDYTFQTYPHSFKGAHQAFMTIGGQGTSWISSPNSTQMSGTTTTLNIKNKLEFSFATGESPIMQGTLKLNLELTPEARNAWLQKTFKAIIDSYEKALAVYEQKIAEEKATGIQIKGSNPGFYRQIENTVLRKNCISYMINRSANSSHGYGMAGLTTGSTFTDYETDLSTKLDKYTAFLKFMEQAFEWENLSYYLYPYYWANKTEWTNLYQAEDVDPLFRAFLQSGMARVVATVRPGFEDAVQFYMATGKIWNGGEVPVIGDSLYLSIVDEMKQPKGIKQGKAWITRLPTPLNILQAESIGLKVEHALPFSTEDPNEFEVPGDVITESNFVKDNSLMGNKSSIKQIQFSLKELDSTGSYNTIGDLDQAGEFPRKYECMGQTIEVVRDAIWAKTDSLMKVYGALASGLSGIDGIEAFANTENGVTIRVDIDKIKNFKFVKPPYSEMSDTLAFTTDGINFLKFADDFFTGSSNRLFDKDDKLVEAQEYAEKLSLSRFLI</sequence>
<evidence type="ECO:0000313" key="3">
    <source>
        <dbReference type="Proteomes" id="UP000316916"/>
    </source>
</evidence>
<dbReference type="RefSeq" id="WP_185149901.1">
    <property type="nucleotide sequence ID" value="NZ_FXTC01000002.1"/>
</dbReference>
<name>A0A521BZL7_9FLAO</name>